<feature type="transmembrane region" description="Helical" evidence="1">
    <location>
        <begin position="182"/>
        <end position="202"/>
    </location>
</feature>
<feature type="transmembrane region" description="Helical" evidence="1">
    <location>
        <begin position="157"/>
        <end position="175"/>
    </location>
</feature>
<evidence type="ECO:0000256" key="1">
    <source>
        <dbReference type="SAM" id="Phobius"/>
    </source>
</evidence>
<proteinExistence type="predicted"/>
<dbReference type="EMBL" id="BQNB010019960">
    <property type="protein sequence ID" value="GJT90841.1"/>
    <property type="molecule type" value="Genomic_DNA"/>
</dbReference>
<accession>A0ABQ5HSK1</accession>
<keyword evidence="1" id="KW-0472">Membrane</keyword>
<protein>
    <submittedName>
        <fullName evidence="2">Uncharacterized protein</fullName>
    </submittedName>
</protein>
<name>A0ABQ5HSK1_9ASTR</name>
<dbReference type="Proteomes" id="UP001151760">
    <property type="component" value="Unassembled WGS sequence"/>
</dbReference>
<feature type="transmembrane region" description="Helical" evidence="1">
    <location>
        <begin position="55"/>
        <end position="80"/>
    </location>
</feature>
<organism evidence="2 3">
    <name type="scientific">Tanacetum coccineum</name>
    <dbReference type="NCBI Taxonomy" id="301880"/>
    <lineage>
        <taxon>Eukaryota</taxon>
        <taxon>Viridiplantae</taxon>
        <taxon>Streptophyta</taxon>
        <taxon>Embryophyta</taxon>
        <taxon>Tracheophyta</taxon>
        <taxon>Spermatophyta</taxon>
        <taxon>Magnoliopsida</taxon>
        <taxon>eudicotyledons</taxon>
        <taxon>Gunneridae</taxon>
        <taxon>Pentapetalae</taxon>
        <taxon>asterids</taxon>
        <taxon>campanulids</taxon>
        <taxon>Asterales</taxon>
        <taxon>Asteraceae</taxon>
        <taxon>Asteroideae</taxon>
        <taxon>Anthemideae</taxon>
        <taxon>Anthemidinae</taxon>
        <taxon>Tanacetum</taxon>
    </lineage>
</organism>
<keyword evidence="1" id="KW-0812">Transmembrane</keyword>
<keyword evidence="3" id="KW-1185">Reference proteome</keyword>
<evidence type="ECO:0000313" key="2">
    <source>
        <dbReference type="EMBL" id="GJT90841.1"/>
    </source>
</evidence>
<feature type="transmembrane region" description="Helical" evidence="1">
    <location>
        <begin position="341"/>
        <end position="366"/>
    </location>
</feature>
<reference evidence="2" key="2">
    <citation type="submission" date="2022-01" db="EMBL/GenBank/DDBJ databases">
        <authorList>
            <person name="Yamashiro T."/>
            <person name="Shiraishi A."/>
            <person name="Satake H."/>
            <person name="Nakayama K."/>
        </authorList>
    </citation>
    <scope>NUCLEOTIDE SEQUENCE</scope>
</reference>
<feature type="transmembrane region" description="Helical" evidence="1">
    <location>
        <begin position="122"/>
        <end position="142"/>
    </location>
</feature>
<reference evidence="2" key="1">
    <citation type="journal article" date="2022" name="Int. J. Mol. Sci.">
        <title>Draft Genome of Tanacetum Coccineum: Genomic Comparison of Closely Related Tanacetum-Family Plants.</title>
        <authorList>
            <person name="Yamashiro T."/>
            <person name="Shiraishi A."/>
            <person name="Nakayama K."/>
            <person name="Satake H."/>
        </authorList>
    </citation>
    <scope>NUCLEOTIDE SEQUENCE</scope>
</reference>
<sequence>MGLARVVCGCVAVRGWGVGSLNNTFGWLSEWVVGTCVESGYVQWMYCIVRRWGVVVRWCGCFVVNLERVVVWVMVGFGWWSSGVGGIWVLLLGVRRGSVVVVVSGVVRVVWLAWEGFSFERWGLVCADVSGFGLCWIVMVVMDLEGLCDVFSGSGCLWGYRVVVGVLGGVLALGCGERSGPALCGVMLLCGVGVLVGDGGVWGGVFGGGGGWGVEVECFSGCVCVSVVDGLRGALVVDRVEGCGYVVLYYRWWWVGGVGVLFEMFVGGVGKVGACRVCSMAGLYVVELVWCNAVAVEPGVCGVEIWGVARSVFKLWDCCYGWWVVGVVVVVKTRLRPEFGFVLWVVGSGFGVVFVVDVGLDVLLCVDVRGSVVLDVIVQAELVEGVLFVCGVLGGFVLLGTSVWARISGGTWRLVSWWGVESDCECVLLVLSSL</sequence>
<comment type="caution">
    <text evidence="2">The sequence shown here is derived from an EMBL/GenBank/DDBJ whole genome shotgun (WGS) entry which is preliminary data.</text>
</comment>
<gene>
    <name evidence="2" type="ORF">Tco_1079686</name>
</gene>
<feature type="transmembrane region" description="Helical" evidence="1">
    <location>
        <begin position="386"/>
        <end position="405"/>
    </location>
</feature>
<evidence type="ECO:0000313" key="3">
    <source>
        <dbReference type="Proteomes" id="UP001151760"/>
    </source>
</evidence>
<keyword evidence="1" id="KW-1133">Transmembrane helix</keyword>
<feature type="transmembrane region" description="Helical" evidence="1">
    <location>
        <begin position="252"/>
        <end position="270"/>
    </location>
</feature>
<feature type="transmembrane region" description="Helical" evidence="1">
    <location>
        <begin position="86"/>
        <end position="110"/>
    </location>
</feature>